<dbReference type="AlphaFoldDB" id="A0AAN8N1S8"/>
<comment type="caution">
    <text evidence="2">The sequence shown here is derived from an EMBL/GenBank/DDBJ whole genome shotgun (WGS) entry which is preliminary data.</text>
</comment>
<keyword evidence="1" id="KW-0732">Signal</keyword>
<evidence type="ECO:0000256" key="1">
    <source>
        <dbReference type="SAM" id="SignalP"/>
    </source>
</evidence>
<gene>
    <name evidence="2" type="ORF">TWF718_009022</name>
</gene>
<reference evidence="2 3" key="1">
    <citation type="submission" date="2019-10" db="EMBL/GenBank/DDBJ databases">
        <authorList>
            <person name="Palmer J.M."/>
        </authorList>
    </citation>
    <scope>NUCLEOTIDE SEQUENCE [LARGE SCALE GENOMIC DNA]</scope>
    <source>
        <strain evidence="2 3">TWF718</strain>
    </source>
</reference>
<proteinExistence type="predicted"/>
<evidence type="ECO:0000313" key="2">
    <source>
        <dbReference type="EMBL" id="KAK6339626.1"/>
    </source>
</evidence>
<dbReference type="EMBL" id="JAVHNR010000006">
    <property type="protein sequence ID" value="KAK6339626.1"/>
    <property type="molecule type" value="Genomic_DNA"/>
</dbReference>
<name>A0AAN8N1S8_9PEZI</name>
<dbReference type="Proteomes" id="UP001313282">
    <property type="component" value="Unassembled WGS sequence"/>
</dbReference>
<feature type="signal peptide" evidence="1">
    <location>
        <begin position="1"/>
        <end position="19"/>
    </location>
</feature>
<keyword evidence="3" id="KW-1185">Reference proteome</keyword>
<protein>
    <submittedName>
        <fullName evidence="2">Uncharacterized protein</fullName>
    </submittedName>
</protein>
<evidence type="ECO:0000313" key="3">
    <source>
        <dbReference type="Proteomes" id="UP001313282"/>
    </source>
</evidence>
<feature type="chain" id="PRO_5042853186" evidence="1">
    <location>
        <begin position="20"/>
        <end position="144"/>
    </location>
</feature>
<sequence length="144" mass="15704">MKFFTTVLVALSLASAAIAAPAPPPEPTVTRTVNPDARFTEPTVTRVTNPAQRTEAPPTVTRIKTSSCVTKYFVTTSYPPKNQLYTTTVFKALAAIPLDLDCKGCSLKIFTKTINTSRTPDATVTSDSTLLRIPMCYYFPTPRP</sequence>
<accession>A0AAN8N1S8</accession>
<organism evidence="2 3">
    <name type="scientific">Orbilia javanica</name>
    <dbReference type="NCBI Taxonomy" id="47235"/>
    <lineage>
        <taxon>Eukaryota</taxon>
        <taxon>Fungi</taxon>
        <taxon>Dikarya</taxon>
        <taxon>Ascomycota</taxon>
        <taxon>Pezizomycotina</taxon>
        <taxon>Orbiliomycetes</taxon>
        <taxon>Orbiliales</taxon>
        <taxon>Orbiliaceae</taxon>
        <taxon>Orbilia</taxon>
    </lineage>
</organism>